<keyword evidence="3" id="KW-1185">Reference proteome</keyword>
<dbReference type="STRING" id="1220578.FPE01S_03_00100"/>
<reference evidence="2 3" key="1">
    <citation type="submission" date="2015-04" db="EMBL/GenBank/DDBJ databases">
        <title>Whole genome shotgun sequence of Flavihumibacter petaseus NBRC 106054.</title>
        <authorList>
            <person name="Miyazawa S."/>
            <person name="Hosoyama A."/>
            <person name="Hashimoto M."/>
            <person name="Noguchi M."/>
            <person name="Tsuchikane K."/>
            <person name="Ohji S."/>
            <person name="Yamazoe A."/>
            <person name="Ichikawa N."/>
            <person name="Kimura A."/>
            <person name="Fujita N."/>
        </authorList>
    </citation>
    <scope>NUCLEOTIDE SEQUENCE [LARGE SCALE GENOMIC DNA]</scope>
    <source>
        <strain evidence="2 3">NBRC 106054</strain>
    </source>
</reference>
<dbReference type="EMBL" id="BBWV01000003">
    <property type="protein sequence ID" value="GAO43971.1"/>
    <property type="molecule type" value="Genomic_DNA"/>
</dbReference>
<keyword evidence="1" id="KW-0732">Signal</keyword>
<accession>A0A0E9N2U0</accession>
<dbReference type="InterPro" id="IPR010870">
    <property type="entry name" value="Porin_O/P"/>
</dbReference>
<gene>
    <name evidence="2" type="ORF">FPE01S_03_00100</name>
</gene>
<evidence type="ECO:0008006" key="4">
    <source>
        <dbReference type="Google" id="ProtNLM"/>
    </source>
</evidence>
<proteinExistence type="predicted"/>
<comment type="caution">
    <text evidence="2">The sequence shown here is derived from an EMBL/GenBank/DDBJ whole genome shotgun (WGS) entry which is preliminary data.</text>
</comment>
<evidence type="ECO:0000313" key="3">
    <source>
        <dbReference type="Proteomes" id="UP000033121"/>
    </source>
</evidence>
<dbReference type="Proteomes" id="UP000033121">
    <property type="component" value="Unassembled WGS sequence"/>
</dbReference>
<dbReference type="Pfam" id="PF07396">
    <property type="entry name" value="Porin_O_P"/>
    <property type="match status" value="1"/>
</dbReference>
<evidence type="ECO:0000313" key="2">
    <source>
        <dbReference type="EMBL" id="GAO43971.1"/>
    </source>
</evidence>
<dbReference type="RefSeq" id="WP_046369964.1">
    <property type="nucleotide sequence ID" value="NZ_BBWV01000003.1"/>
</dbReference>
<sequence>MNRSGRLALLVAGTLSVALVNAQDTTRVMPNGTDGLVFKARPADSTFENTPKALAPNEFAGTYSTFRIGAGFIGDFTSYSESSTFKKQMDSLNIDLRPTYKTRDFRILASGRFLKSKRYLAWKFAYMYDGDKGVWMVRESGLTIGVPELFGHIFVGRTKEGYSMIKVMNGHSGLTNERQMALDPIPILADGIKWFGYHQKTRIFWNLGYFNDLTSKGQGFSTFEWQYVGRVGWMPINNPKRKEFFHIAANLRYAKPFEGKFTVKSRPESNPTPQLINTGEFATNRSSHTGIEAYYTNNRFTIGTEIMAHHFYDEKQENYRFNGGDVVLSYFFTRTSRPYNTTGSIYGFVPVNKSVFKGGWGEIEGVLHLSSFDLNDRSIQGGKFTRITPMINWYLSKALRCEFIYGYGILDRFRMKGHVHFFETRLQITVM</sequence>
<feature type="chain" id="PRO_5002430375" description="Porin" evidence="1">
    <location>
        <begin position="23"/>
        <end position="431"/>
    </location>
</feature>
<protein>
    <recommendedName>
        <fullName evidence="4">Porin</fullName>
    </recommendedName>
</protein>
<dbReference type="Gene3D" id="2.40.160.10">
    <property type="entry name" value="Porin"/>
    <property type="match status" value="1"/>
</dbReference>
<evidence type="ECO:0000256" key="1">
    <source>
        <dbReference type="SAM" id="SignalP"/>
    </source>
</evidence>
<dbReference type="InterPro" id="IPR023614">
    <property type="entry name" value="Porin_dom_sf"/>
</dbReference>
<dbReference type="OrthoDB" id="9807854at2"/>
<organism evidence="2 3">
    <name type="scientific">Flavihumibacter petaseus NBRC 106054</name>
    <dbReference type="NCBI Taxonomy" id="1220578"/>
    <lineage>
        <taxon>Bacteria</taxon>
        <taxon>Pseudomonadati</taxon>
        <taxon>Bacteroidota</taxon>
        <taxon>Chitinophagia</taxon>
        <taxon>Chitinophagales</taxon>
        <taxon>Chitinophagaceae</taxon>
        <taxon>Flavihumibacter</taxon>
    </lineage>
</organism>
<feature type="signal peptide" evidence="1">
    <location>
        <begin position="1"/>
        <end position="22"/>
    </location>
</feature>
<dbReference type="AlphaFoldDB" id="A0A0E9N2U0"/>
<name>A0A0E9N2U0_9BACT</name>